<evidence type="ECO:0000256" key="1">
    <source>
        <dbReference type="SAM" id="MobiDB-lite"/>
    </source>
</evidence>
<evidence type="ECO:0000313" key="3">
    <source>
        <dbReference type="Proteomes" id="UP000182466"/>
    </source>
</evidence>
<name>A0A1I7AQS5_9RHOB</name>
<reference evidence="2 3" key="1">
    <citation type="submission" date="2016-10" db="EMBL/GenBank/DDBJ databases">
        <authorList>
            <person name="de Groot N.N."/>
        </authorList>
    </citation>
    <scope>NUCLEOTIDE SEQUENCE [LARGE SCALE GENOMIC DNA]</scope>
    <source>
        <strain evidence="2 3">CGMCC 1.10959</strain>
    </source>
</reference>
<proteinExistence type="predicted"/>
<organism evidence="2 3">
    <name type="scientific">Sedimentitalea nanhaiensis</name>
    <dbReference type="NCBI Taxonomy" id="999627"/>
    <lineage>
        <taxon>Bacteria</taxon>
        <taxon>Pseudomonadati</taxon>
        <taxon>Pseudomonadota</taxon>
        <taxon>Alphaproteobacteria</taxon>
        <taxon>Rhodobacterales</taxon>
        <taxon>Paracoccaceae</taxon>
        <taxon>Sedimentitalea</taxon>
    </lineage>
</organism>
<feature type="region of interest" description="Disordered" evidence="1">
    <location>
        <begin position="1"/>
        <end position="38"/>
    </location>
</feature>
<dbReference type="EMBL" id="FPAW01000007">
    <property type="protein sequence ID" value="SFT77240.1"/>
    <property type="molecule type" value="Genomic_DNA"/>
</dbReference>
<keyword evidence="3" id="KW-1185">Reference proteome</keyword>
<dbReference type="Proteomes" id="UP000182466">
    <property type="component" value="Unassembled WGS sequence"/>
</dbReference>
<gene>
    <name evidence="2" type="ORF">SAMN05216236_107125</name>
</gene>
<evidence type="ECO:0000313" key="2">
    <source>
        <dbReference type="EMBL" id="SFT77240.1"/>
    </source>
</evidence>
<dbReference type="AlphaFoldDB" id="A0A1I7AQS5"/>
<dbReference type="eggNOG" id="ENOG503357I">
    <property type="taxonomic scope" value="Bacteria"/>
</dbReference>
<sequence>MSPTSAPLRANIPMTHATARPLAKPTTALARDPVPSQLDETPLARARVTGKDLLAHLVEDLDEDPEPPLEDFLGVLGSIAGFTTAYALARRIDEGSLSLQAPEVIVMTLSDGSRRYFGNFLNRRLAEQQISLFNLTAGMAKKLGATVFPDLPELFERVTKSATTVEFGVPRLPNGLGMDPPPEEMVRRRFPTCLPVLERYSLHPDDYFAACAFAIQQVIARSEGLIDPTLCVQIVMECAVPMSKIDPRSVLEDF</sequence>
<protein>
    <submittedName>
        <fullName evidence="2">Uncharacterized protein</fullName>
    </submittedName>
</protein>
<accession>A0A1I7AQS5</accession>